<keyword evidence="3" id="KW-1185">Reference proteome</keyword>
<reference evidence="2 3" key="1">
    <citation type="submission" date="2018-05" db="EMBL/GenBank/DDBJ databases">
        <title>Genomic Encyclopedia of Type Strains, Phase IV (KMG-IV): sequencing the most valuable type-strain genomes for metagenomic binning, comparative biology and taxonomic classification.</title>
        <authorList>
            <person name="Goeker M."/>
        </authorList>
    </citation>
    <scope>NUCLEOTIDE SEQUENCE [LARGE SCALE GENOMIC DNA]</scope>
    <source>
        <strain evidence="2 3">DSM 16791</strain>
    </source>
</reference>
<dbReference type="InterPro" id="IPR028087">
    <property type="entry name" value="Tad_N"/>
</dbReference>
<protein>
    <submittedName>
        <fullName evidence="2">Putative Flp pilus-assembly TadE/G-like protein</fullName>
    </submittedName>
</protein>
<name>A0A317PRS9_9HYPH</name>
<dbReference type="AlphaFoldDB" id="A0A317PRS9"/>
<proteinExistence type="predicted"/>
<evidence type="ECO:0000259" key="1">
    <source>
        <dbReference type="Pfam" id="PF13400"/>
    </source>
</evidence>
<evidence type="ECO:0000313" key="2">
    <source>
        <dbReference type="EMBL" id="PWW03445.1"/>
    </source>
</evidence>
<sequence length="137" mass="14242">MERCANHMAKSFLKDRAGNIGLSFAVLSLPMLLAGGLAVDYIGLSVHRTSLQNAVDAAALAVAREGRISEEAALDIAIDTVAGNFADGRAFDVEVKLVGDDVTVRANAEQPLMFGGFIGSKTMPVGAVATATYASTR</sequence>
<accession>A0A317PRS9</accession>
<evidence type="ECO:0000313" key="3">
    <source>
        <dbReference type="Proteomes" id="UP000246352"/>
    </source>
</evidence>
<comment type="caution">
    <text evidence="2">The sequence shown here is derived from an EMBL/GenBank/DDBJ whole genome shotgun (WGS) entry which is preliminary data.</text>
</comment>
<dbReference type="Proteomes" id="UP000246352">
    <property type="component" value="Unassembled WGS sequence"/>
</dbReference>
<dbReference type="EMBL" id="QGTR01000001">
    <property type="protein sequence ID" value="PWW03445.1"/>
    <property type="molecule type" value="Genomic_DNA"/>
</dbReference>
<feature type="domain" description="Putative Flp pilus-assembly TadG-like N-terminal" evidence="1">
    <location>
        <begin position="18"/>
        <end position="64"/>
    </location>
</feature>
<dbReference type="Pfam" id="PF13400">
    <property type="entry name" value="Tad"/>
    <property type="match status" value="1"/>
</dbReference>
<organism evidence="2 3">
    <name type="scientific">Hoeflea marina</name>
    <dbReference type="NCBI Taxonomy" id="274592"/>
    <lineage>
        <taxon>Bacteria</taxon>
        <taxon>Pseudomonadati</taxon>
        <taxon>Pseudomonadota</taxon>
        <taxon>Alphaproteobacteria</taxon>
        <taxon>Hyphomicrobiales</taxon>
        <taxon>Rhizobiaceae</taxon>
        <taxon>Hoeflea</taxon>
    </lineage>
</organism>
<gene>
    <name evidence="2" type="ORF">DFR52_101125</name>
</gene>